<dbReference type="Proteomes" id="UP000264006">
    <property type="component" value="Plasmid pEDY32-46I"/>
</dbReference>
<proteinExistence type="predicted"/>
<keyword evidence="3" id="KW-0614">Plasmid</keyword>
<evidence type="ECO:0000256" key="1">
    <source>
        <dbReference type="SAM" id="MobiDB-lite"/>
    </source>
</evidence>
<dbReference type="KEGG" id="euz:DVS28_b0112"/>
<reference evidence="3 4" key="1">
    <citation type="submission" date="2018-09" db="EMBL/GenBank/DDBJ databases">
        <title>Complete genome sequence of Euzebya sp. DY32-46 isolated from seawater of Pacific Ocean.</title>
        <authorList>
            <person name="Xu L."/>
            <person name="Wu Y.-H."/>
            <person name="Xu X.-W."/>
        </authorList>
    </citation>
    <scope>NUCLEOTIDE SEQUENCE [LARGE SCALE GENOMIC DNA]</scope>
    <source>
        <strain evidence="3 4">DY32-46</strain>
        <plasmid evidence="4">pedy32-46i</plasmid>
    </source>
</reference>
<dbReference type="AlphaFoldDB" id="A0A346Y5Y5"/>
<feature type="region of interest" description="Disordered" evidence="1">
    <location>
        <begin position="148"/>
        <end position="178"/>
    </location>
</feature>
<keyword evidence="2" id="KW-0812">Transmembrane</keyword>
<dbReference type="RefSeq" id="WP_114594492.1">
    <property type="nucleotide sequence ID" value="NZ_CP031166.1"/>
</dbReference>
<keyword evidence="4" id="KW-1185">Reference proteome</keyword>
<sequence length="405" mass="42690">MRGIHTDESGITLAEMMVSIVIITITLTALAGVIIQSLRTVSTNEQTVEGTHLVARLLEDVRTLPWPCIGFDTTDPDYAATSPSGTTVAISSECPAGFRADRPRMNDGDVTVGGVDYDVEQEIVWVDDPAVPGTQNHKEIVVRLAWDGPAGTPHTTEARTTRVPTPAEVPVEEPPADCTPGELLDFSITPTVIELSPSGFLRDDVHLFARTCGEVMTVRVDAPTRGTVSLTDDDGDGTLWRATIGAGTAALDPGTFDWTGRTNGMGADPDDSATVQVTVFSPSDPVQLRVDAITLSDRICASSNGSSSNTVRNPVDITVDVVGIAQASAGSVTIGWTSVNATVAATHTGSGTESSTWTARLPAGTTLTNDTTTIEVRVVRTEDNETAVDTAIVPIDRVRHQDACP</sequence>
<accession>A0A346Y5Y5</accession>
<evidence type="ECO:0000313" key="3">
    <source>
        <dbReference type="EMBL" id="AXV09882.1"/>
    </source>
</evidence>
<name>A0A346Y5Y5_9ACTN</name>
<feature type="transmembrane region" description="Helical" evidence="2">
    <location>
        <begin position="12"/>
        <end position="35"/>
    </location>
</feature>
<gene>
    <name evidence="3" type="ORF">DVS28_b0112</name>
</gene>
<evidence type="ECO:0008006" key="5">
    <source>
        <dbReference type="Google" id="ProtNLM"/>
    </source>
</evidence>
<dbReference type="EMBL" id="CP031166">
    <property type="protein sequence ID" value="AXV09882.1"/>
    <property type="molecule type" value="Genomic_DNA"/>
</dbReference>
<organism evidence="3 4">
    <name type="scientific">Euzebya pacifica</name>
    <dbReference type="NCBI Taxonomy" id="1608957"/>
    <lineage>
        <taxon>Bacteria</taxon>
        <taxon>Bacillati</taxon>
        <taxon>Actinomycetota</taxon>
        <taxon>Nitriliruptoria</taxon>
        <taxon>Euzebyales</taxon>
    </lineage>
</organism>
<keyword evidence="2" id="KW-0472">Membrane</keyword>
<keyword evidence="2" id="KW-1133">Transmembrane helix</keyword>
<protein>
    <recommendedName>
        <fullName evidence="5">Prepilin-type N-terminal cleavage/methylation domain-containing protein</fullName>
    </recommendedName>
</protein>
<evidence type="ECO:0000256" key="2">
    <source>
        <dbReference type="SAM" id="Phobius"/>
    </source>
</evidence>
<geneLocation type="plasmid" evidence="4">
    <name>pedy32-46i</name>
</geneLocation>
<evidence type="ECO:0000313" key="4">
    <source>
        <dbReference type="Proteomes" id="UP000264006"/>
    </source>
</evidence>